<dbReference type="AlphaFoldDB" id="A0A0D2KHL2"/>
<feature type="region of interest" description="Disordered" evidence="1">
    <location>
        <begin position="1"/>
        <end position="25"/>
    </location>
</feature>
<reference evidence="2 3" key="1">
    <citation type="submission" date="2015-01" db="EMBL/GenBank/DDBJ databases">
        <title>The Genome Sequence of Fonsecaea multimorphosa CBS 102226.</title>
        <authorList>
            <consortium name="The Broad Institute Genomics Platform"/>
            <person name="Cuomo C."/>
            <person name="de Hoog S."/>
            <person name="Gorbushina A."/>
            <person name="Stielow B."/>
            <person name="Teixiera M."/>
            <person name="Abouelleil A."/>
            <person name="Chapman S.B."/>
            <person name="Priest M."/>
            <person name="Young S.K."/>
            <person name="Wortman J."/>
            <person name="Nusbaum C."/>
            <person name="Birren B."/>
        </authorList>
    </citation>
    <scope>NUCLEOTIDE SEQUENCE [LARGE SCALE GENOMIC DNA]</scope>
    <source>
        <strain evidence="2 3">CBS 102226</strain>
    </source>
</reference>
<sequence>MYSHATNEASTGAASNPLPPSPPPDDFAELELAMRKTSKQYSFASSSIVTVVVGKEKRKYHLHKVLLKNPSLAGAFFPKCLSVPMKDWIELPEDNSVAVDHFVRLLYGQPNFGSAIADDGYVLGRMHAWVFGNKICCPQLQNHVMIGILGYWKKWEMNPALFGWVIEKLEAQSPLFNAARDQMRFALARGSKNELYGADGKFGSTFQRLRQKHSDLVWEVVLAAMEQLRNQNFQNPFDQADRYRVNPLPTNSQDSVLRGRGQN</sequence>
<feature type="compositionally biased region" description="Polar residues" evidence="1">
    <location>
        <begin position="248"/>
        <end position="263"/>
    </location>
</feature>
<dbReference type="VEuPathDB" id="FungiDB:Z520_01380"/>
<dbReference type="OrthoDB" id="4141102at2759"/>
<feature type="region of interest" description="Disordered" evidence="1">
    <location>
        <begin position="239"/>
        <end position="263"/>
    </location>
</feature>
<dbReference type="Proteomes" id="UP000053411">
    <property type="component" value="Unassembled WGS sequence"/>
</dbReference>
<evidence type="ECO:0008006" key="4">
    <source>
        <dbReference type="Google" id="ProtNLM"/>
    </source>
</evidence>
<dbReference type="RefSeq" id="XP_016637037.1">
    <property type="nucleotide sequence ID" value="XM_016771898.1"/>
</dbReference>
<name>A0A0D2KHL2_9EURO</name>
<evidence type="ECO:0000313" key="2">
    <source>
        <dbReference type="EMBL" id="KIY02915.1"/>
    </source>
</evidence>
<feature type="compositionally biased region" description="Polar residues" evidence="1">
    <location>
        <begin position="1"/>
        <end position="14"/>
    </location>
</feature>
<gene>
    <name evidence="2" type="ORF">Z520_01380</name>
</gene>
<dbReference type="GeneID" id="27707126"/>
<protein>
    <recommendedName>
        <fullName evidence="4">BTB domain-containing protein</fullName>
    </recommendedName>
</protein>
<organism evidence="2 3">
    <name type="scientific">Fonsecaea multimorphosa CBS 102226</name>
    <dbReference type="NCBI Taxonomy" id="1442371"/>
    <lineage>
        <taxon>Eukaryota</taxon>
        <taxon>Fungi</taxon>
        <taxon>Dikarya</taxon>
        <taxon>Ascomycota</taxon>
        <taxon>Pezizomycotina</taxon>
        <taxon>Eurotiomycetes</taxon>
        <taxon>Chaetothyriomycetidae</taxon>
        <taxon>Chaetothyriales</taxon>
        <taxon>Herpotrichiellaceae</taxon>
        <taxon>Fonsecaea</taxon>
    </lineage>
</organism>
<evidence type="ECO:0000256" key="1">
    <source>
        <dbReference type="SAM" id="MobiDB-lite"/>
    </source>
</evidence>
<proteinExistence type="predicted"/>
<dbReference type="EMBL" id="KN848063">
    <property type="protein sequence ID" value="KIY02915.1"/>
    <property type="molecule type" value="Genomic_DNA"/>
</dbReference>
<accession>A0A0D2KHL2</accession>
<evidence type="ECO:0000313" key="3">
    <source>
        <dbReference type="Proteomes" id="UP000053411"/>
    </source>
</evidence>
<keyword evidence="3" id="KW-1185">Reference proteome</keyword>